<dbReference type="EMBL" id="JBHUHD010000001">
    <property type="protein sequence ID" value="MFD2141520.1"/>
    <property type="molecule type" value="Genomic_DNA"/>
</dbReference>
<reference evidence="2" key="1">
    <citation type="journal article" date="2019" name="Int. J. Syst. Evol. Microbiol.">
        <title>The Global Catalogue of Microorganisms (GCM) 10K type strain sequencing project: providing services to taxonomists for standard genome sequencing and annotation.</title>
        <authorList>
            <consortium name="The Broad Institute Genomics Platform"/>
            <consortium name="The Broad Institute Genome Sequencing Center for Infectious Disease"/>
            <person name="Wu L."/>
            <person name="Ma J."/>
        </authorList>
    </citation>
    <scope>NUCLEOTIDE SEQUENCE [LARGE SCALE GENOMIC DNA]</scope>
    <source>
        <strain evidence="2">CCM 7435</strain>
    </source>
</reference>
<organism evidence="1 2">
    <name type="scientific">Ancylobacter oerskovii</name>
    <dbReference type="NCBI Taxonomy" id="459519"/>
    <lineage>
        <taxon>Bacteria</taxon>
        <taxon>Pseudomonadati</taxon>
        <taxon>Pseudomonadota</taxon>
        <taxon>Alphaproteobacteria</taxon>
        <taxon>Hyphomicrobiales</taxon>
        <taxon>Xanthobacteraceae</taxon>
        <taxon>Ancylobacter</taxon>
    </lineage>
</organism>
<name>A0ABW4YZ78_9HYPH</name>
<gene>
    <name evidence="1" type="ORF">ACFSNC_14005</name>
</gene>
<protein>
    <submittedName>
        <fullName evidence="1">Uncharacterized protein</fullName>
    </submittedName>
</protein>
<dbReference type="Proteomes" id="UP001597299">
    <property type="component" value="Unassembled WGS sequence"/>
</dbReference>
<keyword evidence="2" id="KW-1185">Reference proteome</keyword>
<proteinExistence type="predicted"/>
<evidence type="ECO:0000313" key="2">
    <source>
        <dbReference type="Proteomes" id="UP001597299"/>
    </source>
</evidence>
<comment type="caution">
    <text evidence="1">The sequence shown here is derived from an EMBL/GenBank/DDBJ whole genome shotgun (WGS) entry which is preliminary data.</text>
</comment>
<sequence>MIYTEEVLDRATGELKTINTGDWVTVTEFGEMMGVGPRRVRTILREMEFLAVEGGGLHHRCRITAKAVKLDLGRRINPTKKATYPFDVISPAGRAWIGERWSAALQRVEDRQLGSEVQHAKAALVEFQRSRSRQDMPVQEAVCWLADHFPELGQSDVASVLDVTQQLVSRYLNIRSKQRQEAGRSFADFDDGLSSAVWRPSKEEASRLRVVAFDRWAVTLPAPTIG</sequence>
<accession>A0ABW4YZ78</accession>
<evidence type="ECO:0000313" key="1">
    <source>
        <dbReference type="EMBL" id="MFD2141520.1"/>
    </source>
</evidence>
<dbReference type="RefSeq" id="WP_213352785.1">
    <property type="nucleotide sequence ID" value="NZ_JAHBGB010000027.1"/>
</dbReference>